<dbReference type="InterPro" id="IPR011256">
    <property type="entry name" value="Reg_factor_effector_dom_sf"/>
</dbReference>
<evidence type="ECO:0000259" key="1">
    <source>
        <dbReference type="Pfam" id="PF06445"/>
    </source>
</evidence>
<dbReference type="PIRSF" id="PIRSF031644">
    <property type="entry name" value="UCP031644"/>
    <property type="match status" value="1"/>
</dbReference>
<protein>
    <recommendedName>
        <fullName evidence="1">GyrI-like small molecule binding domain-containing protein</fullName>
    </recommendedName>
</protein>
<dbReference type="RefSeq" id="WP_073279330.1">
    <property type="nucleotide sequence ID" value="NZ_FRAC01000028.1"/>
</dbReference>
<dbReference type="Pfam" id="PF06445">
    <property type="entry name" value="GyrI-like"/>
    <property type="match status" value="1"/>
</dbReference>
<accession>A0A1M6Z8W4</accession>
<feature type="domain" description="GyrI-like small molecule binding" evidence="1">
    <location>
        <begin position="20"/>
        <end position="209"/>
    </location>
</feature>
<organism evidence="2 3">
    <name type="scientific">Anaerocolumna jejuensis DSM 15929</name>
    <dbReference type="NCBI Taxonomy" id="1121322"/>
    <lineage>
        <taxon>Bacteria</taxon>
        <taxon>Bacillati</taxon>
        <taxon>Bacillota</taxon>
        <taxon>Clostridia</taxon>
        <taxon>Lachnospirales</taxon>
        <taxon>Lachnospiraceae</taxon>
        <taxon>Anaerocolumna</taxon>
    </lineage>
</organism>
<evidence type="ECO:0000313" key="2">
    <source>
        <dbReference type="EMBL" id="SHL26835.1"/>
    </source>
</evidence>
<dbReference type="STRING" id="1121322.SAMN02745136_04507"/>
<proteinExistence type="predicted"/>
<evidence type="ECO:0000313" key="3">
    <source>
        <dbReference type="Proteomes" id="UP000184386"/>
    </source>
</evidence>
<dbReference type="SUPFAM" id="SSF55136">
    <property type="entry name" value="Probable bacterial effector-binding domain"/>
    <property type="match status" value="1"/>
</dbReference>
<name>A0A1M6Z8W4_9FIRM</name>
<dbReference type="InterPro" id="IPR008319">
    <property type="entry name" value="GyrI-like_CCH_Lin2189-like"/>
</dbReference>
<gene>
    <name evidence="2" type="ORF">SAMN02745136_04507</name>
</gene>
<dbReference type="InterPro" id="IPR029442">
    <property type="entry name" value="GyrI-like"/>
</dbReference>
<dbReference type="Gene3D" id="3.20.80.10">
    <property type="entry name" value="Regulatory factor, effector binding domain"/>
    <property type="match status" value="1"/>
</dbReference>
<dbReference type="OrthoDB" id="4772335at2"/>
<sequence>MEKIDYKKMFKELYQPEAVPKMIDVPPMKFIQVDGHGDPNEPEGEYQKAVEILYALSYTIKMSFKKQQTAIGYHDYVVLPLEGLWQVEDNEEFDSSNKSKLYWTSMIRQPDFVDEAVFKIAMELTRRKKPQLALEKARLVSFTEGLCVQCMHLGSYDDEPATLQKIKDYAEENSLLFDLSEERRHHEIYLSDFRKSDVSNMRTVLRYPVKKR</sequence>
<dbReference type="Proteomes" id="UP000184386">
    <property type="component" value="Unassembled WGS sequence"/>
</dbReference>
<dbReference type="AlphaFoldDB" id="A0A1M6Z8W4"/>
<dbReference type="EMBL" id="FRAC01000028">
    <property type="protein sequence ID" value="SHL26835.1"/>
    <property type="molecule type" value="Genomic_DNA"/>
</dbReference>
<keyword evidence="3" id="KW-1185">Reference proteome</keyword>
<reference evidence="2 3" key="1">
    <citation type="submission" date="2016-11" db="EMBL/GenBank/DDBJ databases">
        <authorList>
            <person name="Jaros S."/>
            <person name="Januszkiewicz K."/>
            <person name="Wedrychowicz H."/>
        </authorList>
    </citation>
    <scope>NUCLEOTIDE SEQUENCE [LARGE SCALE GENOMIC DNA]</scope>
    <source>
        <strain evidence="2 3">DSM 15929</strain>
    </source>
</reference>